<dbReference type="OrthoDB" id="3872446at2759"/>
<evidence type="ECO:0000313" key="2">
    <source>
        <dbReference type="EMBL" id="TKA65982.1"/>
    </source>
</evidence>
<reference evidence="2 3" key="1">
    <citation type="submission" date="2017-03" db="EMBL/GenBank/DDBJ databases">
        <title>Genomes of endolithic fungi from Antarctica.</title>
        <authorList>
            <person name="Coleine C."/>
            <person name="Masonjones S."/>
            <person name="Stajich J.E."/>
        </authorList>
    </citation>
    <scope>NUCLEOTIDE SEQUENCE [LARGE SCALE GENOMIC DNA]</scope>
    <source>
        <strain evidence="2 3">CCFEE 5187</strain>
    </source>
</reference>
<evidence type="ECO:0000313" key="3">
    <source>
        <dbReference type="Proteomes" id="UP000308768"/>
    </source>
</evidence>
<feature type="compositionally biased region" description="Acidic residues" evidence="1">
    <location>
        <begin position="1"/>
        <end position="20"/>
    </location>
</feature>
<proteinExistence type="predicted"/>
<keyword evidence="3" id="KW-1185">Reference proteome</keyword>
<feature type="compositionally biased region" description="Basic and acidic residues" evidence="1">
    <location>
        <begin position="103"/>
        <end position="112"/>
    </location>
</feature>
<feature type="region of interest" description="Disordered" evidence="1">
    <location>
        <begin position="1"/>
        <end position="112"/>
    </location>
</feature>
<organism evidence="2 3">
    <name type="scientific">Cryomyces minteri</name>
    <dbReference type="NCBI Taxonomy" id="331657"/>
    <lineage>
        <taxon>Eukaryota</taxon>
        <taxon>Fungi</taxon>
        <taxon>Dikarya</taxon>
        <taxon>Ascomycota</taxon>
        <taxon>Pezizomycotina</taxon>
        <taxon>Dothideomycetes</taxon>
        <taxon>Dothideomycetes incertae sedis</taxon>
        <taxon>Cryomyces</taxon>
    </lineage>
</organism>
<name>A0A4U0WRA8_9PEZI</name>
<comment type="caution">
    <text evidence="2">The sequence shown here is derived from an EMBL/GenBank/DDBJ whole genome shotgun (WGS) entry which is preliminary data.</text>
</comment>
<accession>A0A4U0WRA8</accession>
<sequence length="112" mass="12144">MTEPEELDEDFFADLYEGDDNTAKSAESAPEPIKTEQEAPKPVPSQVPSANGATTDVKAEEPTAMQDVKHENNDQAWNNGASGNSGPAYDNTQVHSYVDDDDYRPVGIKEDG</sequence>
<evidence type="ECO:0000256" key="1">
    <source>
        <dbReference type="SAM" id="MobiDB-lite"/>
    </source>
</evidence>
<dbReference type="EMBL" id="NAJN01001073">
    <property type="protein sequence ID" value="TKA65982.1"/>
    <property type="molecule type" value="Genomic_DNA"/>
</dbReference>
<protein>
    <submittedName>
        <fullName evidence="2">Uncharacterized protein</fullName>
    </submittedName>
</protein>
<dbReference type="Proteomes" id="UP000308768">
    <property type="component" value="Unassembled WGS sequence"/>
</dbReference>
<feature type="compositionally biased region" description="Polar residues" evidence="1">
    <location>
        <begin position="74"/>
        <end position="95"/>
    </location>
</feature>
<dbReference type="AlphaFoldDB" id="A0A4U0WRA8"/>
<gene>
    <name evidence="2" type="ORF">B0A49_07160</name>
</gene>
<feature type="compositionally biased region" description="Basic and acidic residues" evidence="1">
    <location>
        <begin position="57"/>
        <end position="73"/>
    </location>
</feature>